<dbReference type="EMBL" id="CP071250">
    <property type="protein sequence ID" value="UUF08118.1"/>
    <property type="molecule type" value="Genomic_DNA"/>
</dbReference>
<organism evidence="1 2">
    <name type="scientific">Turicibacter bilis</name>
    <dbReference type="NCBI Taxonomy" id="2735723"/>
    <lineage>
        <taxon>Bacteria</taxon>
        <taxon>Bacillati</taxon>
        <taxon>Bacillota</taxon>
        <taxon>Erysipelotrichia</taxon>
        <taxon>Erysipelotrichales</taxon>
        <taxon>Turicibacteraceae</taxon>
        <taxon>Turicibacter</taxon>
    </lineage>
</organism>
<name>A0A9Q9CGH7_9FIRM</name>
<evidence type="ECO:0000313" key="1">
    <source>
        <dbReference type="EMBL" id="UUF08118.1"/>
    </source>
</evidence>
<dbReference type="RefSeq" id="WP_212724833.1">
    <property type="nucleotide sequence ID" value="NZ_CP071250.1"/>
</dbReference>
<evidence type="ECO:0000313" key="2">
    <source>
        <dbReference type="Proteomes" id="UP001058072"/>
    </source>
</evidence>
<protein>
    <submittedName>
        <fullName evidence="1">Uncharacterized protein</fullName>
    </submittedName>
</protein>
<dbReference type="AlphaFoldDB" id="A0A9Q9CGH7"/>
<dbReference type="Proteomes" id="UP001058072">
    <property type="component" value="Chromosome"/>
</dbReference>
<proteinExistence type="predicted"/>
<accession>A0A9Q9CGH7</accession>
<reference evidence="1" key="1">
    <citation type="submission" date="2021-03" db="EMBL/GenBank/DDBJ databases">
        <title>Comparative Genomics and Metabolomics in the genus Turicibacter.</title>
        <authorList>
            <person name="Maki J."/>
            <person name="Looft T."/>
        </authorList>
    </citation>
    <scope>NUCLEOTIDE SEQUENCE</scope>
    <source>
        <strain evidence="1">ISU324</strain>
    </source>
</reference>
<gene>
    <name evidence="1" type="ORF">J0J70_10965</name>
</gene>
<sequence>MERSFKRIRIVVVQPDEQVYFDRYYTDPLVAMDKFNYFCKLAKINYPQEVEFAMERTALYNEMTAYFPYNEINPSNQSGFVQVSMYFEVDRLQVVDL</sequence>